<gene>
    <name evidence="12" type="ORF">LRAMOSA00727</name>
</gene>
<evidence type="ECO:0000256" key="7">
    <source>
        <dbReference type="ARBA" id="ARBA00023288"/>
    </source>
</evidence>
<accession>A0A077W955</accession>
<dbReference type="InterPro" id="IPR029021">
    <property type="entry name" value="Prot-tyrosine_phosphatase-like"/>
</dbReference>
<dbReference type="PANTHER" id="PTHR23339">
    <property type="entry name" value="TYROSINE SPECIFIC PROTEIN PHOSPHATASE AND DUAL SPECIFICITY PROTEIN PHOSPHATASE"/>
    <property type="match status" value="1"/>
</dbReference>
<dbReference type="OrthoDB" id="5632at2759"/>
<reference evidence="12" key="1">
    <citation type="journal article" date="2014" name="Genome Announc.">
        <title>De novo whole-genome sequence and genome annotation of Lichtheimia ramosa.</title>
        <authorList>
            <person name="Linde J."/>
            <person name="Schwartze V."/>
            <person name="Binder U."/>
            <person name="Lass-Florl C."/>
            <person name="Voigt K."/>
            <person name="Horn F."/>
        </authorList>
    </citation>
    <scope>NUCLEOTIDE SEQUENCE</scope>
    <source>
        <strain evidence="12">JMRC FSU:6197</strain>
    </source>
</reference>
<dbReference type="SUPFAM" id="SSF52799">
    <property type="entry name" value="(Phosphotyrosine protein) phosphatases II"/>
    <property type="match status" value="1"/>
</dbReference>
<dbReference type="InterPro" id="IPR050561">
    <property type="entry name" value="PTP"/>
</dbReference>
<evidence type="ECO:0000256" key="8">
    <source>
        <dbReference type="ARBA" id="ARBA00023289"/>
    </source>
</evidence>
<dbReference type="CDD" id="cd14500">
    <property type="entry name" value="PTP-IVa"/>
    <property type="match status" value="1"/>
</dbReference>
<evidence type="ECO:0000313" key="12">
    <source>
        <dbReference type="EMBL" id="CDS03325.1"/>
    </source>
</evidence>
<keyword evidence="3" id="KW-0488">Methylation</keyword>
<proteinExistence type="inferred from homology"/>
<evidence type="ECO:0000256" key="4">
    <source>
        <dbReference type="ARBA" id="ARBA00022801"/>
    </source>
</evidence>
<dbReference type="FunFam" id="3.90.190.10:FF:000086">
    <property type="entry name" value="Protein tyrosine phosphatase-like protein"/>
    <property type="match status" value="1"/>
</dbReference>
<evidence type="ECO:0000256" key="1">
    <source>
        <dbReference type="ARBA" id="ARBA00009580"/>
    </source>
</evidence>
<name>A0A077W955_9FUNG</name>
<dbReference type="InterPro" id="IPR000387">
    <property type="entry name" value="Tyr_Pase_dom"/>
</dbReference>
<keyword evidence="8" id="KW-0636">Prenylation</keyword>
<keyword evidence="4" id="KW-0378">Hydrolase</keyword>
<dbReference type="InterPro" id="IPR057023">
    <property type="entry name" value="PTP-SAK"/>
</dbReference>
<dbReference type="GO" id="GO:0004725">
    <property type="term" value="F:protein tyrosine phosphatase activity"/>
    <property type="evidence" value="ECO:0007669"/>
    <property type="project" value="UniProtKB-EC"/>
</dbReference>
<dbReference type="PROSITE" id="PS50054">
    <property type="entry name" value="TYR_PHOSPHATASE_DUAL"/>
    <property type="match status" value="1"/>
</dbReference>
<dbReference type="EC" id="3.1.3.48" evidence="2"/>
<evidence type="ECO:0000259" key="11">
    <source>
        <dbReference type="PROSITE" id="PS50056"/>
    </source>
</evidence>
<keyword evidence="5" id="KW-0904">Protein phosphatase</keyword>
<evidence type="ECO:0000256" key="6">
    <source>
        <dbReference type="ARBA" id="ARBA00023157"/>
    </source>
</evidence>
<comment type="catalytic activity">
    <reaction evidence="9">
        <text>O-phospho-L-tyrosyl-[protein] + H2O = L-tyrosyl-[protein] + phosphate</text>
        <dbReference type="Rhea" id="RHEA:10684"/>
        <dbReference type="Rhea" id="RHEA-COMP:10136"/>
        <dbReference type="Rhea" id="RHEA-COMP:20101"/>
        <dbReference type="ChEBI" id="CHEBI:15377"/>
        <dbReference type="ChEBI" id="CHEBI:43474"/>
        <dbReference type="ChEBI" id="CHEBI:46858"/>
        <dbReference type="ChEBI" id="CHEBI:61978"/>
        <dbReference type="EC" id="3.1.3.48"/>
    </reaction>
</comment>
<dbReference type="SMART" id="SM00404">
    <property type="entry name" value="PTPc_motif"/>
    <property type="match status" value="1"/>
</dbReference>
<evidence type="ECO:0000256" key="9">
    <source>
        <dbReference type="ARBA" id="ARBA00051722"/>
    </source>
</evidence>
<evidence type="ECO:0000256" key="5">
    <source>
        <dbReference type="ARBA" id="ARBA00022912"/>
    </source>
</evidence>
<sequence>MVNTATTALDIDNRKQRYTMPSSRSPLTRVLSLIDCPQSSIRFLILDCPTESTLDFYIEQFEQLNVTTVVRCCQPTYNAERVKSHNIGVKDLPFKDGGTPPPDVVRAWLTLVENTKNKQPGSTLAVHCVAGLGRAPLLVAIALIEMGMKPLDAIEYIRGKRRGAFNKVQIDYLDRYKRILKSSSSSSFGSSFLGRMFGIGKTIQT</sequence>
<evidence type="ECO:0000259" key="10">
    <source>
        <dbReference type="PROSITE" id="PS50054"/>
    </source>
</evidence>
<dbReference type="AlphaFoldDB" id="A0A077W955"/>
<dbReference type="Gene3D" id="3.90.190.10">
    <property type="entry name" value="Protein tyrosine phosphatase superfamily"/>
    <property type="match status" value="1"/>
</dbReference>
<dbReference type="InterPro" id="IPR003595">
    <property type="entry name" value="Tyr_Pase_cat"/>
</dbReference>
<keyword evidence="7" id="KW-0449">Lipoprotein</keyword>
<dbReference type="PROSITE" id="PS50056">
    <property type="entry name" value="TYR_PHOSPHATASE_2"/>
    <property type="match status" value="1"/>
</dbReference>
<dbReference type="EMBL" id="LK023313">
    <property type="protein sequence ID" value="CDS03325.1"/>
    <property type="molecule type" value="Genomic_DNA"/>
</dbReference>
<feature type="domain" description="Tyrosine specific protein phosphatases" evidence="11">
    <location>
        <begin position="106"/>
        <end position="172"/>
    </location>
</feature>
<dbReference type="InterPro" id="IPR020422">
    <property type="entry name" value="TYR_PHOSPHATASE_DUAL_dom"/>
</dbReference>
<feature type="domain" description="Tyrosine-protein phosphatase" evidence="10">
    <location>
        <begin position="34"/>
        <end position="185"/>
    </location>
</feature>
<evidence type="ECO:0000256" key="2">
    <source>
        <dbReference type="ARBA" id="ARBA00013064"/>
    </source>
</evidence>
<keyword evidence="6" id="KW-1015">Disulfide bond</keyword>
<organism evidence="12">
    <name type="scientific">Lichtheimia ramosa</name>
    <dbReference type="NCBI Taxonomy" id="688394"/>
    <lineage>
        <taxon>Eukaryota</taxon>
        <taxon>Fungi</taxon>
        <taxon>Fungi incertae sedis</taxon>
        <taxon>Mucoromycota</taxon>
        <taxon>Mucoromycotina</taxon>
        <taxon>Mucoromycetes</taxon>
        <taxon>Mucorales</taxon>
        <taxon>Lichtheimiaceae</taxon>
        <taxon>Lichtheimia</taxon>
    </lineage>
</organism>
<dbReference type="GO" id="GO:0005737">
    <property type="term" value="C:cytoplasm"/>
    <property type="evidence" value="ECO:0007669"/>
    <property type="project" value="UniProtKB-ARBA"/>
</dbReference>
<protein>
    <recommendedName>
        <fullName evidence="2">protein-tyrosine-phosphatase</fullName>
        <ecNumber evidence="2">3.1.3.48</ecNumber>
    </recommendedName>
</protein>
<comment type="similarity">
    <text evidence="1">Belongs to the protein-tyrosine phosphatase family.</text>
</comment>
<evidence type="ECO:0000256" key="3">
    <source>
        <dbReference type="ARBA" id="ARBA00022481"/>
    </source>
</evidence>
<dbReference type="Pfam" id="PF22784">
    <property type="entry name" value="PTP-SAK"/>
    <property type="match status" value="1"/>
</dbReference>